<feature type="transmembrane region" description="Helical" evidence="6">
    <location>
        <begin position="78"/>
        <end position="95"/>
    </location>
</feature>
<keyword evidence="5 6" id="KW-0472">Membrane</keyword>
<evidence type="ECO:0000313" key="7">
    <source>
        <dbReference type="EMBL" id="PNL91544.1"/>
    </source>
</evidence>
<reference evidence="8" key="1">
    <citation type="submission" date="2017-12" db="EMBL/GenBank/DDBJ databases">
        <title>FDA dAtabase for Regulatory Grade micrObial Sequences (FDA-ARGOS): Supporting development and validation of Infectious Disease Dx tests.</title>
        <authorList>
            <person name="Hoffmann M."/>
            <person name="Allard M."/>
            <person name="Evans P."/>
            <person name="Brown E."/>
            <person name="Tallon L."/>
            <person name="Sadzewicz L."/>
            <person name="Sengamalay N."/>
            <person name="Ott S."/>
            <person name="Godinez A."/>
            <person name="Nagaraj S."/>
            <person name="Vavikolanu K."/>
            <person name="Aluvathingal J."/>
            <person name="Nadendla S."/>
            <person name="Sichtig H."/>
        </authorList>
    </citation>
    <scope>NUCLEOTIDE SEQUENCE [LARGE SCALE GENOMIC DNA]</scope>
    <source>
        <strain evidence="8">FDAARGOS_249</strain>
    </source>
</reference>
<feature type="transmembrane region" description="Helical" evidence="6">
    <location>
        <begin position="7"/>
        <end position="25"/>
    </location>
</feature>
<accession>A0A2J9PMI0</accession>
<feature type="transmembrane region" description="Helical" evidence="6">
    <location>
        <begin position="101"/>
        <end position="122"/>
    </location>
</feature>
<proteinExistence type="inferred from homology"/>
<feature type="transmembrane region" description="Helical" evidence="6">
    <location>
        <begin position="214"/>
        <end position="236"/>
    </location>
</feature>
<dbReference type="Proteomes" id="UP000192813">
    <property type="component" value="Unassembled WGS sequence"/>
</dbReference>
<feature type="transmembrane region" description="Helical" evidence="6">
    <location>
        <begin position="169"/>
        <end position="188"/>
    </location>
</feature>
<evidence type="ECO:0000313" key="8">
    <source>
        <dbReference type="Proteomes" id="UP000192813"/>
    </source>
</evidence>
<dbReference type="InterPro" id="IPR038330">
    <property type="entry name" value="TspO/MBR-related_sf"/>
</dbReference>
<evidence type="ECO:0000256" key="6">
    <source>
        <dbReference type="SAM" id="Phobius"/>
    </source>
</evidence>
<feature type="transmembrane region" description="Helical" evidence="6">
    <location>
        <begin position="45"/>
        <end position="66"/>
    </location>
</feature>
<protein>
    <submittedName>
        <fullName evidence="7">Tryptophan-rich sensory protein</fullName>
    </submittedName>
</protein>
<evidence type="ECO:0000256" key="3">
    <source>
        <dbReference type="ARBA" id="ARBA00022692"/>
    </source>
</evidence>
<comment type="similarity">
    <text evidence="2">Belongs to the TspO/BZRP family.</text>
</comment>
<dbReference type="EMBL" id="NBTM02000001">
    <property type="protein sequence ID" value="PNL91544.1"/>
    <property type="molecule type" value="Genomic_DNA"/>
</dbReference>
<dbReference type="RefSeq" id="WP_083068597.1">
    <property type="nucleotide sequence ID" value="NZ_NBTM02000001.1"/>
</dbReference>
<dbReference type="Pfam" id="PF03073">
    <property type="entry name" value="TspO_MBR"/>
    <property type="match status" value="1"/>
</dbReference>
<keyword evidence="3 6" id="KW-0812">Transmembrane</keyword>
<dbReference type="PANTHER" id="PTHR33802">
    <property type="entry name" value="SI:CH211-161H7.5-RELATED"/>
    <property type="match status" value="1"/>
</dbReference>
<dbReference type="AlphaFoldDB" id="A0A2J9PMI0"/>
<evidence type="ECO:0000256" key="4">
    <source>
        <dbReference type="ARBA" id="ARBA00022989"/>
    </source>
</evidence>
<name>A0A2J9PMI0_9LACT</name>
<feature type="transmembrane region" description="Helical" evidence="6">
    <location>
        <begin position="193"/>
        <end position="208"/>
    </location>
</feature>
<dbReference type="InterPro" id="IPR004307">
    <property type="entry name" value="TspO_MBR"/>
</dbReference>
<evidence type="ECO:0000256" key="1">
    <source>
        <dbReference type="ARBA" id="ARBA00004141"/>
    </source>
</evidence>
<evidence type="ECO:0000256" key="5">
    <source>
        <dbReference type="ARBA" id="ARBA00023136"/>
    </source>
</evidence>
<organism evidence="7 8">
    <name type="scientific">Aerococcus viridans</name>
    <dbReference type="NCBI Taxonomy" id="1377"/>
    <lineage>
        <taxon>Bacteria</taxon>
        <taxon>Bacillati</taxon>
        <taxon>Bacillota</taxon>
        <taxon>Bacilli</taxon>
        <taxon>Lactobacillales</taxon>
        <taxon>Aerococcaceae</taxon>
        <taxon>Aerococcus</taxon>
    </lineage>
</organism>
<comment type="caution">
    <text evidence="7">The sequence shown here is derived from an EMBL/GenBank/DDBJ whole genome shotgun (WGS) entry which is preliminary data.</text>
</comment>
<dbReference type="Gene3D" id="1.20.1260.100">
    <property type="entry name" value="TspO/MBR protein"/>
    <property type="match status" value="1"/>
</dbReference>
<gene>
    <name evidence="7" type="ORF">A6J77_004635</name>
</gene>
<evidence type="ECO:0000256" key="2">
    <source>
        <dbReference type="ARBA" id="ARBA00007524"/>
    </source>
</evidence>
<keyword evidence="4 6" id="KW-1133">Transmembrane helix</keyword>
<feature type="transmembrane region" description="Helical" evidence="6">
    <location>
        <begin position="134"/>
        <end position="157"/>
    </location>
</feature>
<dbReference type="PANTHER" id="PTHR33802:SF1">
    <property type="entry name" value="XK-RELATED PROTEIN"/>
    <property type="match status" value="1"/>
</dbReference>
<dbReference type="GO" id="GO:0016020">
    <property type="term" value="C:membrane"/>
    <property type="evidence" value="ECO:0007669"/>
    <property type="project" value="UniProtKB-SubCell"/>
</dbReference>
<comment type="subcellular location">
    <subcellularLocation>
        <location evidence="1">Membrane</location>
        <topology evidence="1">Multi-pass membrane protein</topology>
    </subcellularLocation>
</comment>
<sequence length="242" mass="27967">MKKYTQWPVIYLIGFAVMIFLNYWSATNVGIVANQDPALIQPAGYAFSIWGIIYILTFIWIVRLFFNRQKAQQVVDRLSFLPVINFLLNGFWIIAFTQEWLLVSTIIIALLLINLVSIYTRLSDINSRHWLDRLPFSIYFAWVTVATIVNIFTWFIGADIDSFIGLSELSWTNIMLVVASLLMGYIAFRYKDIAFPLVFIWSYVAILIENQFNYISLAVILIICIIAQLASAILLMKQHLSK</sequence>